<dbReference type="PROSITE" id="PS50893">
    <property type="entry name" value="ABC_TRANSPORTER_2"/>
    <property type="match status" value="1"/>
</dbReference>
<evidence type="ECO:0000313" key="6">
    <source>
        <dbReference type="EMBL" id="MBS0032087.1"/>
    </source>
</evidence>
<evidence type="ECO:0000256" key="1">
    <source>
        <dbReference type="ARBA" id="ARBA00005417"/>
    </source>
</evidence>
<evidence type="ECO:0000256" key="3">
    <source>
        <dbReference type="ARBA" id="ARBA00022741"/>
    </source>
</evidence>
<organism evidence="6 7">
    <name type="scientific">Chitinophaga hostae</name>
    <dbReference type="NCBI Taxonomy" id="2831022"/>
    <lineage>
        <taxon>Bacteria</taxon>
        <taxon>Pseudomonadati</taxon>
        <taxon>Bacteroidota</taxon>
        <taxon>Chitinophagia</taxon>
        <taxon>Chitinophagales</taxon>
        <taxon>Chitinophagaceae</taxon>
        <taxon>Chitinophaga</taxon>
    </lineage>
</organism>
<dbReference type="Proteomes" id="UP000676386">
    <property type="component" value="Unassembled WGS sequence"/>
</dbReference>
<dbReference type="SUPFAM" id="SSF52540">
    <property type="entry name" value="P-loop containing nucleoside triphosphate hydrolases"/>
    <property type="match status" value="1"/>
</dbReference>
<sequence length="303" mass="33792">MGRFIIETNDLSFGYDKKVPVFDKINLQVEASAIYGFMGPNGAGKTTLIRLLLGLLPHETGQITLFGKHLAGNRIDILSRLGCLVEQPSLYENLTGRDNIRINCMVRGLPKNKLHTVLKMVGLTDAADKRVDTYSLGMKQRLGLAIALLPEPELLVLDEPVNGLDPTGIIEIRELLIHLNKEYGTTIFLSSHLLSELEKLVTHIGILRKGELVFQGSAVELEAVQRQQSVVVVDTSNNQECFLLLKNDQPVISLKADRLIVPYRDKMEVGELCKKIMLAGLNIYEVKVVHHDLEDVFMKLTSN</sequence>
<dbReference type="Pfam" id="PF00005">
    <property type="entry name" value="ABC_tran"/>
    <property type="match status" value="1"/>
</dbReference>
<keyword evidence="4 6" id="KW-0067">ATP-binding</keyword>
<dbReference type="InterPro" id="IPR027417">
    <property type="entry name" value="P-loop_NTPase"/>
</dbReference>
<dbReference type="EMBL" id="JAGTXB010000028">
    <property type="protein sequence ID" value="MBS0032087.1"/>
    <property type="molecule type" value="Genomic_DNA"/>
</dbReference>
<dbReference type="InterPro" id="IPR003439">
    <property type="entry name" value="ABC_transporter-like_ATP-bd"/>
</dbReference>
<accession>A0ABS5JBW0</accession>
<dbReference type="RefSeq" id="WP_211977246.1">
    <property type="nucleotide sequence ID" value="NZ_CBFHAM010000041.1"/>
</dbReference>
<dbReference type="PANTHER" id="PTHR43335:SF4">
    <property type="entry name" value="ABC TRANSPORTER, ATP-BINDING PROTEIN"/>
    <property type="match status" value="1"/>
</dbReference>
<reference evidence="6 7" key="1">
    <citation type="submission" date="2021-04" db="EMBL/GenBank/DDBJ databases">
        <title>Chitinophaga sp. nov., isolated from the rhizosphere soil.</title>
        <authorList>
            <person name="He S."/>
        </authorList>
    </citation>
    <scope>NUCLEOTIDE SEQUENCE [LARGE SCALE GENOMIC DNA]</scope>
    <source>
        <strain evidence="6 7">2R12</strain>
    </source>
</reference>
<dbReference type="GO" id="GO:0005524">
    <property type="term" value="F:ATP binding"/>
    <property type="evidence" value="ECO:0007669"/>
    <property type="project" value="UniProtKB-KW"/>
</dbReference>
<keyword evidence="2" id="KW-0813">Transport</keyword>
<proteinExistence type="inferred from homology"/>
<dbReference type="SMART" id="SM00382">
    <property type="entry name" value="AAA"/>
    <property type="match status" value="1"/>
</dbReference>
<evidence type="ECO:0000256" key="2">
    <source>
        <dbReference type="ARBA" id="ARBA00022448"/>
    </source>
</evidence>
<comment type="caution">
    <text evidence="6">The sequence shown here is derived from an EMBL/GenBank/DDBJ whole genome shotgun (WGS) entry which is preliminary data.</text>
</comment>
<dbReference type="InterPro" id="IPR003593">
    <property type="entry name" value="AAA+_ATPase"/>
</dbReference>
<dbReference type="InterPro" id="IPR017871">
    <property type="entry name" value="ABC_transporter-like_CS"/>
</dbReference>
<protein>
    <submittedName>
        <fullName evidence="6">ATP-binding cassette domain-containing protein</fullName>
    </submittedName>
</protein>
<feature type="domain" description="ABC transporter" evidence="5">
    <location>
        <begin position="6"/>
        <end position="234"/>
    </location>
</feature>
<keyword evidence="3" id="KW-0547">Nucleotide-binding</keyword>
<comment type="similarity">
    <text evidence="1">Belongs to the ABC transporter superfamily.</text>
</comment>
<evidence type="ECO:0000256" key="4">
    <source>
        <dbReference type="ARBA" id="ARBA00022840"/>
    </source>
</evidence>
<keyword evidence="7" id="KW-1185">Reference proteome</keyword>
<evidence type="ECO:0000259" key="5">
    <source>
        <dbReference type="PROSITE" id="PS50893"/>
    </source>
</evidence>
<dbReference type="PROSITE" id="PS00211">
    <property type="entry name" value="ABC_TRANSPORTER_1"/>
    <property type="match status" value="1"/>
</dbReference>
<name>A0ABS5JBW0_9BACT</name>
<dbReference type="PANTHER" id="PTHR43335">
    <property type="entry name" value="ABC TRANSPORTER, ATP-BINDING PROTEIN"/>
    <property type="match status" value="1"/>
</dbReference>
<gene>
    <name evidence="6" type="ORF">KE626_32440</name>
</gene>
<evidence type="ECO:0000313" key="7">
    <source>
        <dbReference type="Proteomes" id="UP000676386"/>
    </source>
</evidence>
<dbReference type="Gene3D" id="3.40.50.300">
    <property type="entry name" value="P-loop containing nucleotide triphosphate hydrolases"/>
    <property type="match status" value="1"/>
</dbReference>